<keyword evidence="1" id="KW-0812">Transmembrane</keyword>
<reference evidence="2 3" key="1">
    <citation type="submission" date="2023-06" db="EMBL/GenBank/DDBJ databases">
        <title>Pelomonas sp. APW6 16S ribosomal RNA gene genome sequencing and assembly.</title>
        <authorList>
            <person name="Woo H."/>
        </authorList>
    </citation>
    <scope>NUCLEOTIDE SEQUENCE [LARGE SCALE GENOMIC DNA]</scope>
    <source>
        <strain evidence="2 3">APW6</strain>
    </source>
</reference>
<gene>
    <name evidence="2" type="ORF">QRD43_14155</name>
</gene>
<evidence type="ECO:0000313" key="2">
    <source>
        <dbReference type="EMBL" id="MDL5033053.1"/>
    </source>
</evidence>
<evidence type="ECO:0000256" key="1">
    <source>
        <dbReference type="SAM" id="Phobius"/>
    </source>
</evidence>
<dbReference type="Proteomes" id="UP001238603">
    <property type="component" value="Unassembled WGS sequence"/>
</dbReference>
<dbReference type="Pfam" id="PF11188">
    <property type="entry name" value="DUF2975"/>
    <property type="match status" value="1"/>
</dbReference>
<protein>
    <submittedName>
        <fullName evidence="2">DUF2975 domain-containing protein</fullName>
    </submittedName>
</protein>
<keyword evidence="1" id="KW-0472">Membrane</keyword>
<comment type="caution">
    <text evidence="2">The sequence shown here is derived from an EMBL/GenBank/DDBJ whole genome shotgun (WGS) entry which is preliminary data.</text>
</comment>
<feature type="transmembrane region" description="Helical" evidence="1">
    <location>
        <begin position="159"/>
        <end position="175"/>
    </location>
</feature>
<keyword evidence="1" id="KW-1133">Transmembrane helix</keyword>
<feature type="transmembrane region" description="Helical" evidence="1">
    <location>
        <begin position="114"/>
        <end position="139"/>
    </location>
</feature>
<dbReference type="EMBL" id="JASVDS010000003">
    <property type="protein sequence ID" value="MDL5033053.1"/>
    <property type="molecule type" value="Genomic_DNA"/>
</dbReference>
<keyword evidence="3" id="KW-1185">Reference proteome</keyword>
<dbReference type="RefSeq" id="WP_285983107.1">
    <property type="nucleotide sequence ID" value="NZ_JASVDS010000003.1"/>
</dbReference>
<accession>A0ABT7LJL4</accession>
<sequence length="189" mass="20650">MAASPSPHSAPPAGPFSMKGLARAVQILALLGACGLLQYAVQLAWAPGLMIEYVLHEVMPELPYRTPDGLTLAVLWVSLSLPLVAGLMLLWHVWRLFGHYAAGRVFDLASVRHLQWLGWGLLTLAAARPLSHTLAVLALSWHNPPGQRQLLVAINSDHYALLMLGLVLVAMARIMRESVRVAQENAEFI</sequence>
<evidence type="ECO:0000313" key="3">
    <source>
        <dbReference type="Proteomes" id="UP001238603"/>
    </source>
</evidence>
<name>A0ABT7LJL4_9BURK</name>
<feature type="transmembrane region" description="Helical" evidence="1">
    <location>
        <begin position="70"/>
        <end position="94"/>
    </location>
</feature>
<dbReference type="InterPro" id="IPR021354">
    <property type="entry name" value="DUF2975"/>
</dbReference>
<organism evidence="2 3">
    <name type="scientific">Roseateles subflavus</name>
    <dbReference type="NCBI Taxonomy" id="3053353"/>
    <lineage>
        <taxon>Bacteria</taxon>
        <taxon>Pseudomonadati</taxon>
        <taxon>Pseudomonadota</taxon>
        <taxon>Betaproteobacteria</taxon>
        <taxon>Burkholderiales</taxon>
        <taxon>Sphaerotilaceae</taxon>
        <taxon>Roseateles</taxon>
    </lineage>
</organism>
<feature type="transmembrane region" description="Helical" evidence="1">
    <location>
        <begin position="27"/>
        <end position="50"/>
    </location>
</feature>
<proteinExistence type="predicted"/>